<dbReference type="AlphaFoldDB" id="A0A1B6NSX8"/>
<protein>
    <submittedName>
        <fullName evidence="1">Uncharacterized protein</fullName>
    </submittedName>
</protein>
<gene>
    <name evidence="1" type="ORF">MGSAQ_001929</name>
</gene>
<dbReference type="EMBL" id="AYSL01001072">
    <property type="protein sequence ID" value="KTF06575.1"/>
    <property type="molecule type" value="Genomic_DNA"/>
</dbReference>
<proteinExistence type="predicted"/>
<sequence length="38" mass="4173">ATALCSCVTIAKGHQKLRRFIRAFGIQPILDTSMVRVA</sequence>
<feature type="non-terminal residue" evidence="1">
    <location>
        <position position="1"/>
    </location>
</feature>
<organism evidence="1">
    <name type="scientific">marine sediment metagenome</name>
    <dbReference type="NCBI Taxonomy" id="412755"/>
    <lineage>
        <taxon>unclassified sequences</taxon>
        <taxon>metagenomes</taxon>
        <taxon>ecological metagenomes</taxon>
    </lineage>
</organism>
<evidence type="ECO:0000313" key="1">
    <source>
        <dbReference type="EMBL" id="KTF06575.1"/>
    </source>
</evidence>
<reference evidence="1" key="1">
    <citation type="submission" date="2013-11" db="EMBL/GenBank/DDBJ databases">
        <title>Microbial diversity, functional groups and degradation webs in Northern and Southern Mediterranean and Red Sea marine crude oil polluted sites.</title>
        <authorList>
            <person name="Daffonchio D."/>
            <person name="Mapelli F."/>
            <person name="Ferrer M."/>
            <person name="Richter M."/>
            <person name="Cherif A."/>
            <person name="Malkawi H.I."/>
            <person name="Yakimov M.M."/>
            <person name="Abdel-Fattah Y.R."/>
            <person name="Blaghen M."/>
            <person name="Golyshin P.N."/>
            <person name="Kalogerakis N."/>
            <person name="Boon N."/>
            <person name="Magagnini M."/>
            <person name="Fava F."/>
        </authorList>
    </citation>
    <scope>NUCLEOTIDE SEQUENCE</scope>
</reference>
<accession>A0A1B6NSX8</accession>
<comment type="caution">
    <text evidence="1">The sequence shown here is derived from an EMBL/GenBank/DDBJ whole genome shotgun (WGS) entry which is preliminary data.</text>
</comment>
<name>A0A1B6NSX8_9ZZZZ</name>